<feature type="compositionally biased region" description="Low complexity" evidence="1">
    <location>
        <begin position="481"/>
        <end position="497"/>
    </location>
</feature>
<sequence length="563" mass="60144">MSSSVDFTPSPRPRSPTPAASNRPPINQLKYSFASFSSPANTPPAPNSPSPSDVAFRLQLFPHDLLYSRQNQSMANSGREPHCTDLTCLASELTSWVLESALAFLNRNSGHGLAGDGLCTDPKAYLADVEDGIVSKLQVAQAVGFQDRESEAISVISEEELNWTHSCSSSVPCLSEPLHDTGEGALVSHVAAQLVDNAITAAISLLNSPNGDFCLHDAHIVASSKSLDSLQVLAQHLVECALHWAFAAEGLAADKGSWRSQSTLDIDGIEKGERSRTEEPGGFDSTQSLALITSSYTSTVVSTDPAGSLAALYIASELANDPEGSIFAATDNSCATQSKEFSIDKAAKSLGIQDFRTHPGSTLVNRSSTGHHCCPGHRTLAPTHASNEPNYPNSPPQLRLARPPSPAMQRRGRPSARGRISPAHASSCLNHDESTQVMYQWRQPMKRLEITSRSLSSSLASSPSESASSLILSSVTSSLSTPTFSYSPSSTSSSPSSGDRLADLEVVKDTGSDTEALMCYQVCCCITLLYSVFLCMLIRFFSMPTLCTYAHIFYSAFHNVISG</sequence>
<name>A0A448WP54_9PLAT</name>
<reference evidence="2" key="1">
    <citation type="submission" date="2018-11" db="EMBL/GenBank/DDBJ databases">
        <authorList>
            <consortium name="Pathogen Informatics"/>
        </authorList>
    </citation>
    <scope>NUCLEOTIDE SEQUENCE</scope>
</reference>
<proteinExistence type="predicted"/>
<feature type="region of interest" description="Disordered" evidence="1">
    <location>
        <begin position="1"/>
        <end position="54"/>
    </location>
</feature>
<keyword evidence="3" id="KW-1185">Reference proteome</keyword>
<dbReference type="AlphaFoldDB" id="A0A448WP54"/>
<protein>
    <submittedName>
        <fullName evidence="2">Uncharacterized protein</fullName>
    </submittedName>
</protein>
<comment type="caution">
    <text evidence="2">The sequence shown here is derived from an EMBL/GenBank/DDBJ whole genome shotgun (WGS) entry which is preliminary data.</text>
</comment>
<evidence type="ECO:0000313" key="2">
    <source>
        <dbReference type="EMBL" id="VEL16642.1"/>
    </source>
</evidence>
<feature type="region of interest" description="Disordered" evidence="1">
    <location>
        <begin position="264"/>
        <end position="284"/>
    </location>
</feature>
<evidence type="ECO:0000256" key="1">
    <source>
        <dbReference type="SAM" id="MobiDB-lite"/>
    </source>
</evidence>
<organism evidence="2 3">
    <name type="scientific">Protopolystoma xenopodis</name>
    <dbReference type="NCBI Taxonomy" id="117903"/>
    <lineage>
        <taxon>Eukaryota</taxon>
        <taxon>Metazoa</taxon>
        <taxon>Spiralia</taxon>
        <taxon>Lophotrochozoa</taxon>
        <taxon>Platyhelminthes</taxon>
        <taxon>Monogenea</taxon>
        <taxon>Polyopisthocotylea</taxon>
        <taxon>Polystomatidea</taxon>
        <taxon>Polystomatidae</taxon>
        <taxon>Protopolystoma</taxon>
    </lineage>
</organism>
<accession>A0A448WP54</accession>
<feature type="region of interest" description="Disordered" evidence="1">
    <location>
        <begin position="481"/>
        <end position="500"/>
    </location>
</feature>
<feature type="region of interest" description="Disordered" evidence="1">
    <location>
        <begin position="379"/>
        <end position="427"/>
    </location>
</feature>
<dbReference type="Proteomes" id="UP000784294">
    <property type="component" value="Unassembled WGS sequence"/>
</dbReference>
<gene>
    <name evidence="2" type="ORF">PXEA_LOCUS10082</name>
</gene>
<dbReference type="EMBL" id="CAAALY010029342">
    <property type="protein sequence ID" value="VEL16642.1"/>
    <property type="molecule type" value="Genomic_DNA"/>
</dbReference>
<feature type="compositionally biased region" description="Basic and acidic residues" evidence="1">
    <location>
        <begin position="268"/>
        <end position="279"/>
    </location>
</feature>
<evidence type="ECO:0000313" key="3">
    <source>
        <dbReference type="Proteomes" id="UP000784294"/>
    </source>
</evidence>